<dbReference type="Gene3D" id="3.30.70.100">
    <property type="match status" value="1"/>
</dbReference>
<keyword evidence="3" id="KW-1185">Reference proteome</keyword>
<evidence type="ECO:0000259" key="1">
    <source>
        <dbReference type="PROSITE" id="PS51502"/>
    </source>
</evidence>
<dbReference type="Proteomes" id="UP000654075">
    <property type="component" value="Unassembled WGS sequence"/>
</dbReference>
<evidence type="ECO:0000313" key="3">
    <source>
        <dbReference type="Proteomes" id="UP000654075"/>
    </source>
</evidence>
<organism evidence="2 3">
    <name type="scientific">Polarella glacialis</name>
    <name type="common">Dinoflagellate</name>
    <dbReference type="NCBI Taxonomy" id="89957"/>
    <lineage>
        <taxon>Eukaryota</taxon>
        <taxon>Sar</taxon>
        <taxon>Alveolata</taxon>
        <taxon>Dinophyceae</taxon>
        <taxon>Suessiales</taxon>
        <taxon>Suessiaceae</taxon>
        <taxon>Polarella</taxon>
    </lineage>
</organism>
<name>A0A813GJC3_POLGL</name>
<dbReference type="InterPro" id="IPR013097">
    <property type="entry name" value="Dabb"/>
</dbReference>
<accession>A0A813GJC3</accession>
<reference evidence="2" key="1">
    <citation type="submission" date="2021-02" db="EMBL/GenBank/DDBJ databases">
        <authorList>
            <person name="Dougan E. K."/>
            <person name="Rhodes N."/>
            <person name="Thang M."/>
            <person name="Chan C."/>
        </authorList>
    </citation>
    <scope>NUCLEOTIDE SEQUENCE</scope>
</reference>
<feature type="domain" description="Stress-response A/B barrel" evidence="1">
    <location>
        <begin position="116"/>
        <end position="218"/>
    </location>
</feature>
<dbReference type="AlphaFoldDB" id="A0A813GJC3"/>
<comment type="caution">
    <text evidence="2">The sequence shown here is derived from an EMBL/GenBank/DDBJ whole genome shotgun (WGS) entry which is preliminary data.</text>
</comment>
<sequence length="225" mass="24352">MAGTLVRLVFLSTPRSAADFKAAAESLAAELERSGSEAAIEFGADNSHEPLAHGYTHALVASSASSMDNEASFSSPPFHDFTAKLAKMSSEAYLEVPFSRPLDAAESWDPVSEQYIRHLVLWRFDEDKTPDDAVTTAVNGYKMLPTALPGYFAHLETAKVLSTAKGTNTFSLNAATVALYSTYLNAEAQAGFVNDDRRKKFKAEYVEPYLSKGGCLVFDFVPGAC</sequence>
<protein>
    <recommendedName>
        <fullName evidence="1">Stress-response A/B barrel domain-containing protein</fullName>
    </recommendedName>
</protein>
<dbReference type="InterPro" id="IPR011008">
    <property type="entry name" value="Dimeric_a/b-barrel"/>
</dbReference>
<dbReference type="SUPFAM" id="SSF54909">
    <property type="entry name" value="Dimeric alpha+beta barrel"/>
    <property type="match status" value="1"/>
</dbReference>
<dbReference type="SMART" id="SM00886">
    <property type="entry name" value="Dabb"/>
    <property type="match status" value="1"/>
</dbReference>
<dbReference type="EMBL" id="CAJNNV010028982">
    <property type="protein sequence ID" value="CAE8626513.1"/>
    <property type="molecule type" value="Genomic_DNA"/>
</dbReference>
<evidence type="ECO:0000313" key="2">
    <source>
        <dbReference type="EMBL" id="CAE8626513.1"/>
    </source>
</evidence>
<proteinExistence type="predicted"/>
<gene>
    <name evidence="2" type="ORF">PGLA1383_LOCUS43443</name>
</gene>
<dbReference type="PROSITE" id="PS51502">
    <property type="entry name" value="S_R_A_B_BARREL"/>
    <property type="match status" value="1"/>
</dbReference>
<dbReference type="Pfam" id="PF07876">
    <property type="entry name" value="Dabb"/>
    <property type="match status" value="1"/>
</dbReference>